<accession>A0A4Z2EQ53</accession>
<proteinExistence type="predicted"/>
<reference evidence="1 2" key="1">
    <citation type="submission" date="2019-03" db="EMBL/GenBank/DDBJ databases">
        <title>First draft genome of Liparis tanakae, snailfish: a comprehensive survey of snailfish specific genes.</title>
        <authorList>
            <person name="Kim W."/>
            <person name="Song I."/>
            <person name="Jeong J.-H."/>
            <person name="Kim D."/>
            <person name="Kim S."/>
            <person name="Ryu S."/>
            <person name="Song J.Y."/>
            <person name="Lee S.K."/>
        </authorList>
    </citation>
    <scope>NUCLEOTIDE SEQUENCE [LARGE SCALE GENOMIC DNA]</scope>
    <source>
        <tissue evidence="1">Muscle</tissue>
    </source>
</reference>
<evidence type="ECO:0000313" key="2">
    <source>
        <dbReference type="Proteomes" id="UP000314294"/>
    </source>
</evidence>
<protein>
    <submittedName>
        <fullName evidence="1">Uncharacterized protein</fullName>
    </submittedName>
</protein>
<dbReference type="EMBL" id="SRLO01003958">
    <property type="protein sequence ID" value="TNN30958.1"/>
    <property type="molecule type" value="Genomic_DNA"/>
</dbReference>
<comment type="caution">
    <text evidence="1">The sequence shown here is derived from an EMBL/GenBank/DDBJ whole genome shotgun (WGS) entry which is preliminary data.</text>
</comment>
<keyword evidence="2" id="KW-1185">Reference proteome</keyword>
<dbReference type="Proteomes" id="UP000314294">
    <property type="component" value="Unassembled WGS sequence"/>
</dbReference>
<evidence type="ECO:0000313" key="1">
    <source>
        <dbReference type="EMBL" id="TNN30958.1"/>
    </source>
</evidence>
<organism evidence="1 2">
    <name type="scientific">Liparis tanakae</name>
    <name type="common">Tanaka's snailfish</name>
    <dbReference type="NCBI Taxonomy" id="230148"/>
    <lineage>
        <taxon>Eukaryota</taxon>
        <taxon>Metazoa</taxon>
        <taxon>Chordata</taxon>
        <taxon>Craniata</taxon>
        <taxon>Vertebrata</taxon>
        <taxon>Euteleostomi</taxon>
        <taxon>Actinopterygii</taxon>
        <taxon>Neopterygii</taxon>
        <taxon>Teleostei</taxon>
        <taxon>Neoteleostei</taxon>
        <taxon>Acanthomorphata</taxon>
        <taxon>Eupercaria</taxon>
        <taxon>Perciformes</taxon>
        <taxon>Cottioidei</taxon>
        <taxon>Cottales</taxon>
        <taxon>Liparidae</taxon>
        <taxon>Liparis</taxon>
    </lineage>
</organism>
<dbReference type="AlphaFoldDB" id="A0A4Z2EQ53"/>
<sequence length="95" mass="10855">MLPRYHWGSVISLTDGVFFNEECNYLNRSAKDTLLLPLPLPLLGVPGRKLLEKRRDRSDVCAGPWIVARSPGPRDIVWRRCGHGSTQNQSVREKR</sequence>
<gene>
    <name evidence="1" type="ORF">EYF80_058891</name>
</gene>
<name>A0A4Z2EQ53_9TELE</name>